<evidence type="ECO:0000256" key="8">
    <source>
        <dbReference type="SAM" id="Phobius"/>
    </source>
</evidence>
<evidence type="ECO:0000256" key="4">
    <source>
        <dbReference type="ARBA" id="ARBA00022989"/>
    </source>
</evidence>
<dbReference type="PANTHER" id="PTHR10926">
    <property type="entry name" value="CELL CYCLE CONTROL PROTEIN 50"/>
    <property type="match status" value="1"/>
</dbReference>
<feature type="transmembrane region" description="Helical" evidence="8">
    <location>
        <begin position="71"/>
        <end position="93"/>
    </location>
</feature>
<feature type="region of interest" description="Disordered" evidence="7">
    <location>
        <begin position="1"/>
        <end position="52"/>
    </location>
</feature>
<dbReference type="PANTHER" id="PTHR10926:SF0">
    <property type="entry name" value="CDC50, ISOFORM A"/>
    <property type="match status" value="1"/>
</dbReference>
<comment type="similarity">
    <text evidence="2 6">Belongs to the CDC50/LEM3 family.</text>
</comment>
<feature type="compositionally biased region" description="Basic residues" evidence="7">
    <location>
        <begin position="30"/>
        <end position="47"/>
    </location>
</feature>
<evidence type="ECO:0000313" key="9">
    <source>
        <dbReference type="EMBL" id="KAK0537433.1"/>
    </source>
</evidence>
<comment type="subcellular location">
    <subcellularLocation>
        <location evidence="1">Membrane</location>
        <topology evidence="1">Multi-pass membrane protein</topology>
    </subcellularLocation>
</comment>
<name>A0AAN6JSZ2_9BASI</name>
<evidence type="ECO:0000256" key="3">
    <source>
        <dbReference type="ARBA" id="ARBA00022692"/>
    </source>
</evidence>
<feature type="transmembrane region" description="Helical" evidence="8">
    <location>
        <begin position="382"/>
        <end position="402"/>
    </location>
</feature>
<feature type="compositionally biased region" description="Low complexity" evidence="7">
    <location>
        <begin position="13"/>
        <end position="22"/>
    </location>
</feature>
<evidence type="ECO:0000256" key="1">
    <source>
        <dbReference type="ARBA" id="ARBA00004141"/>
    </source>
</evidence>
<evidence type="ECO:0000256" key="2">
    <source>
        <dbReference type="ARBA" id="ARBA00009457"/>
    </source>
</evidence>
<sequence>MAPSRRRQRERSSGSTSSSSNSLDGDDHHHHANSRKKKKNDTHHARRPPMSAWRAQKLPAWQPLMTPKTTISVLFLTGLIIAPIGAVIFYFSLRRDYIAFDYTACRTAATASPADMPPASYTYQIDDSAARNTSYPAPQWAYVPNDAAPAGSACRLLFTLPQAIPTPVLLAYRLTNFHQNHRKYVKGVDTDQMKGDAVAPASLETLCRPFSQDPQSGKAIYPCGLIANSIFNDTFSDPIIANPDGSLTMTTFPMAESNLVLAADRKKYAVSRYNPADVVPPPFWRGSTKGPYGYAAGYSDGSAGASNDSRPLFDPTKDEHFMVWMNTAALPNFEKLYKRSDTTPMGAGRYAIEIFDNWPVDGFKGTKSLVLTTAAWNGSRNLLLGLVTLGAGGLCLILALVFTARHVIKPRKLGQFK</sequence>
<comment type="caution">
    <text evidence="9">The sequence shown here is derived from an EMBL/GenBank/DDBJ whole genome shotgun (WGS) entry which is preliminary data.</text>
</comment>
<dbReference type="Proteomes" id="UP001176521">
    <property type="component" value="Unassembled WGS sequence"/>
</dbReference>
<dbReference type="EMBL" id="JAPDMQ010000060">
    <property type="protein sequence ID" value="KAK0537433.1"/>
    <property type="molecule type" value="Genomic_DNA"/>
</dbReference>
<accession>A0AAN6JSZ2</accession>
<dbReference type="PIRSF" id="PIRSF015840">
    <property type="entry name" value="DUF284_TM_euk"/>
    <property type="match status" value="1"/>
</dbReference>
<dbReference type="GO" id="GO:0005886">
    <property type="term" value="C:plasma membrane"/>
    <property type="evidence" value="ECO:0007669"/>
    <property type="project" value="TreeGrafter"/>
</dbReference>
<dbReference type="InterPro" id="IPR005045">
    <property type="entry name" value="CDC50/LEM3_fam"/>
</dbReference>
<keyword evidence="3 8" id="KW-0812">Transmembrane</keyword>
<reference evidence="9" key="1">
    <citation type="journal article" date="2023" name="PhytoFront">
        <title>Draft Genome Resources of Seven Strains of Tilletia horrida, Causal Agent of Kernel Smut of Rice.</title>
        <authorList>
            <person name="Khanal S."/>
            <person name="Antony Babu S."/>
            <person name="Zhou X.G."/>
        </authorList>
    </citation>
    <scope>NUCLEOTIDE SEQUENCE</scope>
    <source>
        <strain evidence="9">TX3</strain>
    </source>
</reference>
<dbReference type="GO" id="GO:0045332">
    <property type="term" value="P:phospholipid translocation"/>
    <property type="evidence" value="ECO:0007669"/>
    <property type="project" value="UniProtKB-UniRule"/>
</dbReference>
<evidence type="ECO:0000256" key="7">
    <source>
        <dbReference type="SAM" id="MobiDB-lite"/>
    </source>
</evidence>
<protein>
    <submittedName>
        <fullName evidence="9">Alkylphosphocholine resistance protein lem3</fullName>
    </submittedName>
</protein>
<dbReference type="GO" id="GO:0005794">
    <property type="term" value="C:Golgi apparatus"/>
    <property type="evidence" value="ECO:0007669"/>
    <property type="project" value="TreeGrafter"/>
</dbReference>
<keyword evidence="5 6" id="KW-0472">Membrane</keyword>
<gene>
    <name evidence="9" type="primary">LEM3_1</name>
    <name evidence="9" type="ORF">OC842_001645</name>
</gene>
<evidence type="ECO:0000313" key="10">
    <source>
        <dbReference type="Proteomes" id="UP001176521"/>
    </source>
</evidence>
<dbReference type="Pfam" id="PF03381">
    <property type="entry name" value="CDC50"/>
    <property type="match status" value="1"/>
</dbReference>
<dbReference type="AlphaFoldDB" id="A0AAN6JSZ2"/>
<keyword evidence="10" id="KW-1185">Reference proteome</keyword>
<evidence type="ECO:0000256" key="6">
    <source>
        <dbReference type="PIRNR" id="PIRNR015840"/>
    </source>
</evidence>
<evidence type="ECO:0000256" key="5">
    <source>
        <dbReference type="ARBA" id="ARBA00023136"/>
    </source>
</evidence>
<dbReference type="GO" id="GO:0005783">
    <property type="term" value="C:endoplasmic reticulum"/>
    <property type="evidence" value="ECO:0007669"/>
    <property type="project" value="TreeGrafter"/>
</dbReference>
<organism evidence="9 10">
    <name type="scientific">Tilletia horrida</name>
    <dbReference type="NCBI Taxonomy" id="155126"/>
    <lineage>
        <taxon>Eukaryota</taxon>
        <taxon>Fungi</taxon>
        <taxon>Dikarya</taxon>
        <taxon>Basidiomycota</taxon>
        <taxon>Ustilaginomycotina</taxon>
        <taxon>Exobasidiomycetes</taxon>
        <taxon>Tilletiales</taxon>
        <taxon>Tilletiaceae</taxon>
        <taxon>Tilletia</taxon>
    </lineage>
</organism>
<keyword evidence="4 8" id="KW-1133">Transmembrane helix</keyword>
<proteinExistence type="inferred from homology"/>